<sequence length="29" mass="3417">MEIFWELCLIVQQIVLEFSLIFANSDLDS</sequence>
<accession>A0A2P2KPA3</accession>
<evidence type="ECO:0000313" key="1">
    <source>
        <dbReference type="EMBL" id="MBX07532.1"/>
    </source>
</evidence>
<proteinExistence type="predicted"/>
<reference evidence="1" key="1">
    <citation type="submission" date="2018-02" db="EMBL/GenBank/DDBJ databases">
        <title>Rhizophora mucronata_Transcriptome.</title>
        <authorList>
            <person name="Meera S.P."/>
            <person name="Sreeshan A."/>
            <person name="Augustine A."/>
        </authorList>
    </citation>
    <scope>NUCLEOTIDE SEQUENCE</scope>
    <source>
        <tissue evidence="1">Leaf</tissue>
    </source>
</reference>
<organism evidence="1">
    <name type="scientific">Rhizophora mucronata</name>
    <name type="common">Asiatic mangrove</name>
    <dbReference type="NCBI Taxonomy" id="61149"/>
    <lineage>
        <taxon>Eukaryota</taxon>
        <taxon>Viridiplantae</taxon>
        <taxon>Streptophyta</taxon>
        <taxon>Embryophyta</taxon>
        <taxon>Tracheophyta</taxon>
        <taxon>Spermatophyta</taxon>
        <taxon>Magnoliopsida</taxon>
        <taxon>eudicotyledons</taxon>
        <taxon>Gunneridae</taxon>
        <taxon>Pentapetalae</taxon>
        <taxon>rosids</taxon>
        <taxon>fabids</taxon>
        <taxon>Malpighiales</taxon>
        <taxon>Rhizophoraceae</taxon>
        <taxon>Rhizophora</taxon>
    </lineage>
</organism>
<dbReference type="AlphaFoldDB" id="A0A2P2KPA3"/>
<dbReference type="EMBL" id="GGEC01027048">
    <property type="protein sequence ID" value="MBX07532.1"/>
    <property type="molecule type" value="Transcribed_RNA"/>
</dbReference>
<protein>
    <submittedName>
        <fullName evidence="1">Uncharacterized protein</fullName>
    </submittedName>
</protein>
<name>A0A2P2KPA3_RHIMU</name>